<name>A0A250JVW4_9BACT</name>
<feature type="chain" id="PRO_5013395361" description="Lipoprotein" evidence="1">
    <location>
        <begin position="26"/>
        <end position="133"/>
    </location>
</feature>
<sequence>MSSRRPSLSWSVAVLLAFTAATASAEPSESTRTLASAAVCSQGTPSSSDVRADDEVSGLVCISVRCSSDQDCWDACPTARTAACSRNACSYTHGGGGGGGGGGPVCPSTRCIDDADCVCQGTQGYCFNRACSY</sequence>
<evidence type="ECO:0000256" key="1">
    <source>
        <dbReference type="SAM" id="SignalP"/>
    </source>
</evidence>
<evidence type="ECO:0000313" key="3">
    <source>
        <dbReference type="Proteomes" id="UP000217343"/>
    </source>
</evidence>
<feature type="signal peptide" evidence="1">
    <location>
        <begin position="1"/>
        <end position="25"/>
    </location>
</feature>
<accession>A0A250JVW4</accession>
<dbReference type="EMBL" id="CP022203">
    <property type="protein sequence ID" value="ATB47770.1"/>
    <property type="molecule type" value="Genomic_DNA"/>
</dbReference>
<protein>
    <recommendedName>
        <fullName evidence="4">Lipoprotein</fullName>
    </recommendedName>
</protein>
<dbReference type="AlphaFoldDB" id="A0A250JVW4"/>
<reference evidence="2 3" key="1">
    <citation type="submission" date="2017-06" db="EMBL/GenBank/DDBJ databases">
        <title>Sequencing and comparative analysis of myxobacterial genomes.</title>
        <authorList>
            <person name="Rupp O."/>
            <person name="Goesmann A."/>
            <person name="Sogaard-Andersen L."/>
        </authorList>
    </citation>
    <scope>NUCLEOTIDE SEQUENCE [LARGE SCALE GENOMIC DNA]</scope>
    <source>
        <strain evidence="2 3">DSM 14697</strain>
    </source>
</reference>
<dbReference type="Proteomes" id="UP000217343">
    <property type="component" value="Chromosome"/>
</dbReference>
<dbReference type="KEGG" id="mmas:MYMAC_003387"/>
<organism evidence="2 3">
    <name type="scientific">Corallococcus macrosporus DSM 14697</name>
    <dbReference type="NCBI Taxonomy" id="1189310"/>
    <lineage>
        <taxon>Bacteria</taxon>
        <taxon>Pseudomonadati</taxon>
        <taxon>Myxococcota</taxon>
        <taxon>Myxococcia</taxon>
        <taxon>Myxococcales</taxon>
        <taxon>Cystobacterineae</taxon>
        <taxon>Myxococcaceae</taxon>
        <taxon>Corallococcus</taxon>
    </lineage>
</organism>
<keyword evidence="3" id="KW-1185">Reference proteome</keyword>
<dbReference type="OrthoDB" id="5524736at2"/>
<gene>
    <name evidence="2" type="ORF">MYMAC_003387</name>
</gene>
<dbReference type="RefSeq" id="WP_095958844.1">
    <property type="nucleotide sequence ID" value="NZ_CP022203.1"/>
</dbReference>
<evidence type="ECO:0000313" key="2">
    <source>
        <dbReference type="EMBL" id="ATB47770.1"/>
    </source>
</evidence>
<proteinExistence type="predicted"/>
<evidence type="ECO:0008006" key="4">
    <source>
        <dbReference type="Google" id="ProtNLM"/>
    </source>
</evidence>
<keyword evidence="1" id="KW-0732">Signal</keyword>